<dbReference type="InterPro" id="IPR002104">
    <property type="entry name" value="Integrase_catalytic"/>
</dbReference>
<evidence type="ECO:0000256" key="2">
    <source>
        <dbReference type="ARBA" id="ARBA00022908"/>
    </source>
</evidence>
<evidence type="ECO:0000256" key="1">
    <source>
        <dbReference type="ARBA" id="ARBA00008857"/>
    </source>
</evidence>
<feature type="domain" description="Tyr recombinase" evidence="5">
    <location>
        <begin position="237"/>
        <end position="410"/>
    </location>
</feature>
<dbReference type="InterPro" id="IPR038488">
    <property type="entry name" value="Integrase_DNA-bd_sf"/>
</dbReference>
<gene>
    <name evidence="6" type="ORF">B9Y64_02930</name>
</gene>
<dbReference type="InterPro" id="IPR050808">
    <property type="entry name" value="Phage_Integrase"/>
</dbReference>
<dbReference type="PANTHER" id="PTHR30629">
    <property type="entry name" value="PROPHAGE INTEGRASE"/>
    <property type="match status" value="1"/>
</dbReference>
<reference evidence="6 7" key="1">
    <citation type="journal article" date="2017" name="Front. Microbiol.">
        <title>Double-Face Meets the Bacterial World: The Opportunistic Pathogen Stenotrophomonas maltophilia.</title>
        <authorList>
            <person name="Lira F."/>
            <person name="Berg G."/>
            <person name="Martinez J.L."/>
        </authorList>
    </citation>
    <scope>NUCLEOTIDE SEQUENCE [LARGE SCALE GENOMIC DNA]</scope>
    <source>
        <strain evidence="6 7">EA1</strain>
    </source>
</reference>
<sequence>MDLAAHYFLQEICRSNVMPRVTREALTRKTVDAAKATGRAYRLRDATVPGLVLRVSAAGAKSWAMVWGRGQEKAFANYPATTLEGAREAARRLSAEIDKHGAPAAVVTPKSELTVADACRDYVTALEKDGRKTASDDAKRRFERCLYGDKLGKVRLKDLHQDHIEAWRDRVEKGDLPPLPVKRGRPPVAKPLARSSINRIRTTLVAALNHAVARRKVSPDLAFEWNAVKPLKDAGQRRGLYLEREQRRALLEAAEGPVRDLIECVALTGCRPGDPSLCLRSDYDGRTASVRFRSKDHDRKIPLSPAATELFDRLAKGKLPKAHLFTQDGKKVWTPTDWSELVRDAAARAGLSAGVTLYTLRHCWITDAIVGGMDLLTVAKLAGTSLAMIEKHYGHLVQGAARDKLAQVQFL</sequence>
<keyword evidence="2" id="KW-0229">DNA integration</keyword>
<dbReference type="GO" id="GO:0003677">
    <property type="term" value="F:DNA binding"/>
    <property type="evidence" value="ECO:0007669"/>
    <property type="project" value="UniProtKB-KW"/>
</dbReference>
<dbReference type="InterPro" id="IPR011010">
    <property type="entry name" value="DNA_brk_join_enz"/>
</dbReference>
<dbReference type="Proteomes" id="UP000230167">
    <property type="component" value="Unassembled WGS sequence"/>
</dbReference>
<dbReference type="InterPro" id="IPR010998">
    <property type="entry name" value="Integrase_recombinase_N"/>
</dbReference>
<dbReference type="InterPro" id="IPR013762">
    <property type="entry name" value="Integrase-like_cat_sf"/>
</dbReference>
<dbReference type="EMBL" id="NEQV01000001">
    <property type="protein sequence ID" value="PJL34064.1"/>
    <property type="molecule type" value="Genomic_DNA"/>
</dbReference>
<dbReference type="SUPFAM" id="SSF56349">
    <property type="entry name" value="DNA breaking-rejoining enzymes"/>
    <property type="match status" value="1"/>
</dbReference>
<name>A0A2J0UGT4_STEMA</name>
<organism evidence="6 7">
    <name type="scientific">Stenotrophomonas maltophilia</name>
    <name type="common">Pseudomonas maltophilia</name>
    <name type="synonym">Xanthomonas maltophilia</name>
    <dbReference type="NCBI Taxonomy" id="40324"/>
    <lineage>
        <taxon>Bacteria</taxon>
        <taxon>Pseudomonadati</taxon>
        <taxon>Pseudomonadota</taxon>
        <taxon>Gammaproteobacteria</taxon>
        <taxon>Lysobacterales</taxon>
        <taxon>Lysobacteraceae</taxon>
        <taxon>Stenotrophomonas</taxon>
        <taxon>Stenotrophomonas maltophilia group</taxon>
    </lineage>
</organism>
<proteinExistence type="inferred from homology"/>
<dbReference type="OrthoDB" id="102994at2"/>
<accession>A0A2J0UGT4</accession>
<dbReference type="Pfam" id="PF13356">
    <property type="entry name" value="Arm-DNA-bind_3"/>
    <property type="match status" value="1"/>
</dbReference>
<comment type="caution">
    <text evidence="6">The sequence shown here is derived from an EMBL/GenBank/DDBJ whole genome shotgun (WGS) entry which is preliminary data.</text>
</comment>
<keyword evidence="4" id="KW-0233">DNA recombination</keyword>
<dbReference type="Pfam" id="PF00589">
    <property type="entry name" value="Phage_integrase"/>
    <property type="match status" value="1"/>
</dbReference>
<evidence type="ECO:0000313" key="7">
    <source>
        <dbReference type="Proteomes" id="UP000230167"/>
    </source>
</evidence>
<dbReference type="PROSITE" id="PS51898">
    <property type="entry name" value="TYR_RECOMBINASE"/>
    <property type="match status" value="1"/>
</dbReference>
<evidence type="ECO:0000259" key="5">
    <source>
        <dbReference type="PROSITE" id="PS51898"/>
    </source>
</evidence>
<dbReference type="RefSeq" id="WP_100439433.1">
    <property type="nucleotide sequence ID" value="NZ_NEQV01000001.1"/>
</dbReference>
<dbReference type="Gene3D" id="1.10.443.10">
    <property type="entry name" value="Intergrase catalytic core"/>
    <property type="match status" value="1"/>
</dbReference>
<dbReference type="GO" id="GO:0015074">
    <property type="term" value="P:DNA integration"/>
    <property type="evidence" value="ECO:0007669"/>
    <property type="project" value="UniProtKB-KW"/>
</dbReference>
<evidence type="ECO:0000256" key="4">
    <source>
        <dbReference type="ARBA" id="ARBA00023172"/>
    </source>
</evidence>
<protein>
    <recommendedName>
        <fullName evidence="5">Tyr recombinase domain-containing protein</fullName>
    </recommendedName>
</protein>
<evidence type="ECO:0000256" key="3">
    <source>
        <dbReference type="ARBA" id="ARBA00023125"/>
    </source>
</evidence>
<evidence type="ECO:0000313" key="6">
    <source>
        <dbReference type="EMBL" id="PJL34064.1"/>
    </source>
</evidence>
<comment type="similarity">
    <text evidence="1">Belongs to the 'phage' integrase family.</text>
</comment>
<dbReference type="GO" id="GO:0006310">
    <property type="term" value="P:DNA recombination"/>
    <property type="evidence" value="ECO:0007669"/>
    <property type="project" value="UniProtKB-KW"/>
</dbReference>
<dbReference type="Gene3D" id="1.10.150.130">
    <property type="match status" value="1"/>
</dbReference>
<keyword evidence="3" id="KW-0238">DNA-binding</keyword>
<dbReference type="PANTHER" id="PTHR30629:SF2">
    <property type="entry name" value="PROPHAGE INTEGRASE INTS-RELATED"/>
    <property type="match status" value="1"/>
</dbReference>
<dbReference type="InterPro" id="IPR025166">
    <property type="entry name" value="Integrase_DNA_bind_dom"/>
</dbReference>
<dbReference type="AlphaFoldDB" id="A0A2J0UGT4"/>
<dbReference type="Gene3D" id="3.30.160.390">
    <property type="entry name" value="Integrase, DNA-binding domain"/>
    <property type="match status" value="1"/>
</dbReference>